<dbReference type="Proteomes" id="UP000324325">
    <property type="component" value="Unassembled WGS sequence"/>
</dbReference>
<keyword evidence="1" id="KW-0732">Signal</keyword>
<gene>
    <name evidence="2" type="ORF">FYL37_05170</name>
</gene>
<reference evidence="2 3" key="1">
    <citation type="submission" date="2019-08" db="EMBL/GenBank/DDBJ databases">
        <authorList>
            <person name="Duncan S."/>
            <person name="Walker A."/>
        </authorList>
    </citation>
    <scope>NUCLEOTIDE SEQUENCE [LARGE SCALE GENOMIC DNA]</scope>
    <source>
        <strain evidence="2 3">L2-21</strain>
    </source>
</reference>
<sequence>MEEKYMKKIFKIISLVMMMVMCFSVTAFAAETDETSNLKVSFTDEGMINTVDEDVTPGISVRAPAPAVSSVKVVAAQIKSDGYVYVTVQVAGYGKNIYATYDGSQCYVSSTTSVGKPIVTGYLYEVKCAKAVVGSHNFTFRITSVNSPWNTMSTSSIITVK</sequence>
<comment type="caution">
    <text evidence="2">The sequence shown here is derived from an EMBL/GenBank/DDBJ whole genome shotgun (WGS) entry which is preliminary data.</text>
</comment>
<feature type="signal peptide" evidence="1">
    <location>
        <begin position="1"/>
        <end position="29"/>
    </location>
</feature>
<reference evidence="2 3" key="2">
    <citation type="submission" date="2019-09" db="EMBL/GenBank/DDBJ databases">
        <title>Strain-level analysis of Eubacterium rectale using genomes from metagenomes.</title>
        <authorList>
            <person name="Karcher N."/>
            <person name="Segata N."/>
        </authorList>
    </citation>
    <scope>NUCLEOTIDE SEQUENCE [LARGE SCALE GENOMIC DNA]</scope>
    <source>
        <strain evidence="2 3">L2-21</strain>
    </source>
</reference>
<feature type="chain" id="PRO_5024394621" description="NEAT domain-containing protein" evidence="1">
    <location>
        <begin position="30"/>
        <end position="161"/>
    </location>
</feature>
<dbReference type="EMBL" id="VSTG01000004">
    <property type="protein sequence ID" value="TYL59104.1"/>
    <property type="molecule type" value="Genomic_DNA"/>
</dbReference>
<name>A0A5S4VQG6_9FIRM</name>
<dbReference type="AlphaFoldDB" id="A0A5S4VQG6"/>
<evidence type="ECO:0008006" key="4">
    <source>
        <dbReference type="Google" id="ProtNLM"/>
    </source>
</evidence>
<evidence type="ECO:0000313" key="3">
    <source>
        <dbReference type="Proteomes" id="UP000324325"/>
    </source>
</evidence>
<organism evidence="2 3">
    <name type="scientific">Agathobacter rectalis</name>
    <dbReference type="NCBI Taxonomy" id="39491"/>
    <lineage>
        <taxon>Bacteria</taxon>
        <taxon>Bacillati</taxon>
        <taxon>Bacillota</taxon>
        <taxon>Clostridia</taxon>
        <taxon>Lachnospirales</taxon>
        <taxon>Lachnospiraceae</taxon>
        <taxon>Agathobacter</taxon>
    </lineage>
</organism>
<proteinExistence type="predicted"/>
<evidence type="ECO:0000313" key="2">
    <source>
        <dbReference type="EMBL" id="TYL59104.1"/>
    </source>
</evidence>
<accession>A0A5S4VQG6</accession>
<evidence type="ECO:0000256" key="1">
    <source>
        <dbReference type="SAM" id="SignalP"/>
    </source>
</evidence>
<protein>
    <recommendedName>
        <fullName evidence="4">NEAT domain-containing protein</fullName>
    </recommendedName>
</protein>